<accession>A0A430FNR3</accession>
<protein>
    <recommendedName>
        <fullName evidence="2">UPF0102 protein D2E24_1580</fullName>
    </recommendedName>
</protein>
<dbReference type="SUPFAM" id="SSF52980">
    <property type="entry name" value="Restriction endonuclease-like"/>
    <property type="match status" value="1"/>
</dbReference>
<evidence type="ECO:0000313" key="4">
    <source>
        <dbReference type="EMBL" id="RSX54459.1"/>
    </source>
</evidence>
<dbReference type="OrthoDB" id="9794876at2"/>
<dbReference type="PANTHER" id="PTHR34039:SF1">
    <property type="entry name" value="UPF0102 PROTEIN YRAN"/>
    <property type="match status" value="1"/>
</dbReference>
<keyword evidence="4" id="KW-0540">Nuclease</keyword>
<dbReference type="HAMAP" id="MF_00048">
    <property type="entry name" value="UPF0102"/>
    <property type="match status" value="1"/>
</dbReference>
<dbReference type="InterPro" id="IPR003509">
    <property type="entry name" value="UPF0102_YraN-like"/>
</dbReference>
<evidence type="ECO:0000256" key="3">
    <source>
        <dbReference type="SAM" id="MobiDB-lite"/>
    </source>
</evidence>
<reference evidence="4 5" key="1">
    <citation type="submission" date="2018-09" db="EMBL/GenBank/DDBJ databases">
        <title>Characterization of the phylogenetic diversity of five novel species belonging to the genus Bifidobacterium.</title>
        <authorList>
            <person name="Lugli G.A."/>
            <person name="Duranti S."/>
            <person name="Milani C."/>
        </authorList>
    </citation>
    <scope>NUCLEOTIDE SEQUENCE [LARGE SCALE GENOMIC DNA]</scope>
    <source>
        <strain evidence="4 5">2033B</strain>
    </source>
</reference>
<proteinExistence type="inferred from homology"/>
<dbReference type="GO" id="GO:0004519">
    <property type="term" value="F:endonuclease activity"/>
    <property type="evidence" value="ECO:0007669"/>
    <property type="project" value="UniProtKB-KW"/>
</dbReference>
<dbReference type="PANTHER" id="PTHR34039">
    <property type="entry name" value="UPF0102 PROTEIN YRAN"/>
    <property type="match status" value="1"/>
</dbReference>
<dbReference type="GO" id="GO:0003676">
    <property type="term" value="F:nucleic acid binding"/>
    <property type="evidence" value="ECO:0007669"/>
    <property type="project" value="InterPro"/>
</dbReference>
<dbReference type="InterPro" id="IPR011856">
    <property type="entry name" value="tRNA_endonuc-like_dom_sf"/>
</dbReference>
<comment type="caution">
    <text evidence="4">The sequence shown here is derived from an EMBL/GenBank/DDBJ whole genome shotgun (WGS) entry which is preliminary data.</text>
</comment>
<dbReference type="NCBIfam" id="TIGR00252">
    <property type="entry name" value="YraN family protein"/>
    <property type="match status" value="1"/>
</dbReference>
<keyword evidence="5" id="KW-1185">Reference proteome</keyword>
<dbReference type="Pfam" id="PF02021">
    <property type="entry name" value="UPF0102"/>
    <property type="match status" value="1"/>
</dbReference>
<dbReference type="NCBIfam" id="NF009150">
    <property type="entry name" value="PRK12497.1-3"/>
    <property type="match status" value="1"/>
</dbReference>
<dbReference type="RefSeq" id="WP_125968839.1">
    <property type="nucleotide sequence ID" value="NZ_QXGK01000018.1"/>
</dbReference>
<gene>
    <name evidence="4" type="ORF">D2E24_1580</name>
</gene>
<dbReference type="EMBL" id="QXGK01000018">
    <property type="protein sequence ID" value="RSX54459.1"/>
    <property type="molecule type" value="Genomic_DNA"/>
</dbReference>
<dbReference type="Proteomes" id="UP000287470">
    <property type="component" value="Unassembled WGS sequence"/>
</dbReference>
<dbReference type="CDD" id="cd20736">
    <property type="entry name" value="PoNe_Nuclease"/>
    <property type="match status" value="1"/>
</dbReference>
<organism evidence="4 5">
    <name type="scientific">Bifidobacterium samirii</name>
    <dbReference type="NCBI Taxonomy" id="2306974"/>
    <lineage>
        <taxon>Bacteria</taxon>
        <taxon>Bacillati</taxon>
        <taxon>Actinomycetota</taxon>
        <taxon>Actinomycetes</taxon>
        <taxon>Bifidobacteriales</taxon>
        <taxon>Bifidobacteriaceae</taxon>
        <taxon>Bifidobacterium</taxon>
    </lineage>
</organism>
<dbReference type="Gene3D" id="3.40.1350.10">
    <property type="match status" value="1"/>
</dbReference>
<sequence>MDTYFSTIPPAERTALGGTGRIDGLDASDASDPDPEALAARLSDVSLPPRELGALGERYAAAWLAASGFTVLERNWRCRYGELDIVALSPERSLVFVEVKTRRGVRYGPPQEAVTARKRNSLRAAAVQWLTDSRHRVPHRGVRFDVIAIVAAAGAPPVLRHIREVC</sequence>
<name>A0A430FNR3_9BIFI</name>
<keyword evidence="4" id="KW-0378">Hydrolase</keyword>
<feature type="region of interest" description="Disordered" evidence="3">
    <location>
        <begin position="1"/>
        <end position="35"/>
    </location>
</feature>
<evidence type="ECO:0000313" key="5">
    <source>
        <dbReference type="Proteomes" id="UP000287470"/>
    </source>
</evidence>
<comment type="similarity">
    <text evidence="1 2">Belongs to the UPF0102 family.</text>
</comment>
<evidence type="ECO:0000256" key="2">
    <source>
        <dbReference type="HAMAP-Rule" id="MF_00048"/>
    </source>
</evidence>
<keyword evidence="4" id="KW-0255">Endonuclease</keyword>
<dbReference type="InterPro" id="IPR011335">
    <property type="entry name" value="Restrct_endonuc-II-like"/>
</dbReference>
<evidence type="ECO:0000256" key="1">
    <source>
        <dbReference type="ARBA" id="ARBA00006738"/>
    </source>
</evidence>
<dbReference type="AlphaFoldDB" id="A0A430FNR3"/>
<dbReference type="NCBIfam" id="NF009154">
    <property type="entry name" value="PRK12497.3-3"/>
    <property type="match status" value="1"/>
</dbReference>